<sequence length="652" mass="70983">MSGNGLYTPDQAAIDTRWIQPWSEAFRAQRDIGLRVPISFHTVPAVSLTQACFTNNQYEHNAFQKCFSNLLGVGFRKFVVDTYWDPLRKVWSLCPVELPRSNEDSSNDGDVPVETGPVVVPSSDTLMADIPLSTIALPPGAQKRQETSAPASASASSFAASSSVVLSLSSSPTLSSSTSAATPTIIDFPNPNGPPLLQIGSYNCTSLTTLGLLTGILEDFLETTATTTGAALILFSFNINAASSLTDPDAPAPYLSQDQLPGSEQRLSSVLQGNLSDDIYRPSSLSDQRANLDSSWYNVDWNNLPLEGYFEDSTNADGNVFTRSGWPTEAYMEFQDLYRLVASYGTVAPQMGEYKIEEDSDYIFPPRTLMKEVATSIGTDGRVTSGCLFNPSDDTIHFANSSWAISSAPQLDVSGNPDLLSPIPSINNITACGITPLLNQTLAGTTADKNPLPYAEYVHSTLWSFAPGQPLNTTSEDDSNSNRCVVMMKSPYPSRWRVSDCRESHRVACHDPSEPYNWIVSSSATTYDNADSYCAPPYRFSVPHTALENSHLFSAFQSATPDSKDTEALYVNLNSIGTPDCWVVGKNGTCPYLPTTETDRTKIVVVPTVAAVIIFLMAAMTFFVKCAANRRENKRGRKRRLVGGWEYEGVPS</sequence>
<reference evidence="13" key="1">
    <citation type="submission" date="2018-05" db="EMBL/GenBank/DDBJ databases">
        <title>Draft genome sequence of Stemphylium lycopersici strain CIDEFI 213.</title>
        <authorList>
            <person name="Medina R."/>
            <person name="Franco M.E.E."/>
            <person name="Lucentini C.G."/>
            <person name="Saparrat M.C.N."/>
            <person name="Balatti P.A."/>
        </authorList>
    </citation>
    <scope>NUCLEOTIDE SEQUENCE [LARGE SCALE GENOMIC DNA]</scope>
    <source>
        <strain evidence="13">CIDEFI 213</strain>
    </source>
</reference>
<keyword evidence="5 10" id="KW-0472">Membrane</keyword>
<dbReference type="PANTHER" id="PTHR35518">
    <property type="entry name" value="MAINTENANCE OF TELOMOERE CAPPING"/>
    <property type="match status" value="1"/>
</dbReference>
<dbReference type="Pfam" id="PF25506">
    <property type="entry name" value="TIM-barrel_MTC6"/>
    <property type="match status" value="1"/>
</dbReference>
<keyword evidence="2 10" id="KW-0812">Transmembrane</keyword>
<keyword evidence="6" id="KW-0325">Glycoprotein</keyword>
<feature type="transmembrane region" description="Helical" evidence="10">
    <location>
        <begin position="604"/>
        <end position="628"/>
    </location>
</feature>
<accession>A0A364N9Y0</accession>
<gene>
    <name evidence="12" type="ORF">DDE83_002543</name>
</gene>
<evidence type="ECO:0000256" key="6">
    <source>
        <dbReference type="ARBA" id="ARBA00023180"/>
    </source>
</evidence>
<evidence type="ECO:0000256" key="3">
    <source>
        <dbReference type="ARBA" id="ARBA00022729"/>
    </source>
</evidence>
<dbReference type="GO" id="GO:0016020">
    <property type="term" value="C:membrane"/>
    <property type="evidence" value="ECO:0007669"/>
    <property type="project" value="UniProtKB-SubCell"/>
</dbReference>
<keyword evidence="13" id="KW-1185">Reference proteome</keyword>
<evidence type="ECO:0000256" key="9">
    <source>
        <dbReference type="ARBA" id="ARBA00039865"/>
    </source>
</evidence>
<dbReference type="STRING" id="183478.A0A364N9Y0"/>
<evidence type="ECO:0000313" key="13">
    <source>
        <dbReference type="Proteomes" id="UP000249619"/>
    </source>
</evidence>
<name>A0A364N9Y0_STELY</name>
<evidence type="ECO:0000313" key="12">
    <source>
        <dbReference type="EMBL" id="RAR14125.1"/>
    </source>
</evidence>
<dbReference type="InterPro" id="IPR057530">
    <property type="entry name" value="TIM-barrel_MTC6"/>
</dbReference>
<evidence type="ECO:0000256" key="2">
    <source>
        <dbReference type="ARBA" id="ARBA00022692"/>
    </source>
</evidence>
<feature type="domain" description="MTC6 partial TIM-barrel" evidence="11">
    <location>
        <begin position="25"/>
        <end position="443"/>
    </location>
</feature>
<evidence type="ECO:0000256" key="10">
    <source>
        <dbReference type="SAM" id="Phobius"/>
    </source>
</evidence>
<protein>
    <recommendedName>
        <fullName evidence="9">Maintenance of telomere capping protein 6</fullName>
    </recommendedName>
</protein>
<evidence type="ECO:0000256" key="8">
    <source>
        <dbReference type="ARBA" id="ARBA00038159"/>
    </source>
</evidence>
<keyword evidence="3" id="KW-0732">Signal</keyword>
<proteinExistence type="inferred from homology"/>
<dbReference type="InterPro" id="IPR051008">
    <property type="entry name" value="Telomere_Capping_Maintenance"/>
</dbReference>
<dbReference type="OrthoDB" id="5573651at2759"/>
<dbReference type="AlphaFoldDB" id="A0A364N9Y0"/>
<evidence type="ECO:0000256" key="7">
    <source>
        <dbReference type="ARBA" id="ARBA00037703"/>
    </source>
</evidence>
<comment type="similarity">
    <text evidence="8">Belongs to the MTC6 family.</text>
</comment>
<dbReference type="PANTHER" id="PTHR35518:SF2">
    <property type="entry name" value="MAINTENANCE OF TELOMERE CAPPING PROTEIN 6"/>
    <property type="match status" value="1"/>
</dbReference>
<dbReference type="EMBL" id="QGDH01000026">
    <property type="protein sequence ID" value="RAR14125.1"/>
    <property type="molecule type" value="Genomic_DNA"/>
</dbReference>
<dbReference type="Proteomes" id="UP000249619">
    <property type="component" value="Unassembled WGS sequence"/>
</dbReference>
<evidence type="ECO:0000256" key="4">
    <source>
        <dbReference type="ARBA" id="ARBA00022989"/>
    </source>
</evidence>
<keyword evidence="4 10" id="KW-1133">Transmembrane helix</keyword>
<evidence type="ECO:0000259" key="11">
    <source>
        <dbReference type="Pfam" id="PF25506"/>
    </source>
</evidence>
<comment type="caution">
    <text evidence="12">The sequence shown here is derived from an EMBL/GenBank/DDBJ whole genome shotgun (WGS) entry which is preliminary data.</text>
</comment>
<comment type="subcellular location">
    <subcellularLocation>
        <location evidence="1">Membrane</location>
        <topology evidence="1">Single-pass type I membrane protein</topology>
    </subcellularLocation>
</comment>
<comment type="function">
    <text evidence="7">May be involved in telomere capping.</text>
</comment>
<organism evidence="12 13">
    <name type="scientific">Stemphylium lycopersici</name>
    <name type="common">Tomato gray leaf spot disease fungus</name>
    <name type="synonym">Thyrospora lycopersici</name>
    <dbReference type="NCBI Taxonomy" id="183478"/>
    <lineage>
        <taxon>Eukaryota</taxon>
        <taxon>Fungi</taxon>
        <taxon>Dikarya</taxon>
        <taxon>Ascomycota</taxon>
        <taxon>Pezizomycotina</taxon>
        <taxon>Dothideomycetes</taxon>
        <taxon>Pleosporomycetidae</taxon>
        <taxon>Pleosporales</taxon>
        <taxon>Pleosporineae</taxon>
        <taxon>Pleosporaceae</taxon>
        <taxon>Stemphylium</taxon>
    </lineage>
</organism>
<evidence type="ECO:0000256" key="1">
    <source>
        <dbReference type="ARBA" id="ARBA00004479"/>
    </source>
</evidence>
<evidence type="ECO:0000256" key="5">
    <source>
        <dbReference type="ARBA" id="ARBA00023136"/>
    </source>
</evidence>